<feature type="transmembrane region" description="Helical" evidence="7">
    <location>
        <begin position="187"/>
        <end position="210"/>
    </location>
</feature>
<keyword evidence="9" id="KW-1185">Reference proteome</keyword>
<dbReference type="Proteomes" id="UP000031575">
    <property type="component" value="Unassembled WGS sequence"/>
</dbReference>
<keyword evidence="4 7" id="KW-1133">Transmembrane helix</keyword>
<dbReference type="AlphaFoldDB" id="A0A0C2JC69"/>
<dbReference type="GO" id="GO:0070072">
    <property type="term" value="P:vacuolar proton-transporting V-type ATPase complex assembly"/>
    <property type="evidence" value="ECO:0007669"/>
    <property type="project" value="InterPro"/>
</dbReference>
<dbReference type="GeneID" id="63679259"/>
<proteinExistence type="predicted"/>
<evidence type="ECO:0000256" key="7">
    <source>
        <dbReference type="SAM" id="Phobius"/>
    </source>
</evidence>
<evidence type="ECO:0000256" key="6">
    <source>
        <dbReference type="SAM" id="MobiDB-lite"/>
    </source>
</evidence>
<keyword evidence="2 7" id="KW-0812">Transmembrane</keyword>
<evidence type="ECO:0000256" key="2">
    <source>
        <dbReference type="ARBA" id="ARBA00022692"/>
    </source>
</evidence>
<keyword evidence="5 7" id="KW-0472">Membrane</keyword>
<feature type="compositionally biased region" description="Polar residues" evidence="6">
    <location>
        <begin position="267"/>
        <end position="278"/>
    </location>
</feature>
<feature type="region of interest" description="Disordered" evidence="6">
    <location>
        <begin position="233"/>
        <end position="291"/>
    </location>
</feature>
<organism evidence="8 9">
    <name type="scientific">Sporothrix brasiliensis 5110</name>
    <dbReference type="NCBI Taxonomy" id="1398154"/>
    <lineage>
        <taxon>Eukaryota</taxon>
        <taxon>Fungi</taxon>
        <taxon>Dikarya</taxon>
        <taxon>Ascomycota</taxon>
        <taxon>Pezizomycotina</taxon>
        <taxon>Sordariomycetes</taxon>
        <taxon>Sordariomycetidae</taxon>
        <taxon>Ophiostomatales</taxon>
        <taxon>Ophiostomataceae</taxon>
        <taxon>Sporothrix</taxon>
    </lineage>
</organism>
<evidence type="ECO:0000256" key="3">
    <source>
        <dbReference type="ARBA" id="ARBA00022824"/>
    </source>
</evidence>
<comment type="caution">
    <text evidence="8">The sequence shown here is derived from an EMBL/GenBank/DDBJ whole genome shotgun (WGS) entry which is preliminary data.</text>
</comment>
<dbReference type="InterPro" id="IPR021013">
    <property type="entry name" value="ATPase_Vma12"/>
</dbReference>
<evidence type="ECO:0000313" key="8">
    <source>
        <dbReference type="EMBL" id="KIH94517.1"/>
    </source>
</evidence>
<dbReference type="PANTHER" id="PTHR31394:SF1">
    <property type="entry name" value="TRANSMEMBRANE PROTEIN 199"/>
    <property type="match status" value="1"/>
</dbReference>
<sequence>MVLLTMTPSIVEGLKRLGANAHSADSAQGTFLVEEGEPDLSSPDVAKPISHVQILRLAAALDALHVPEPAATVTTLETLLVGARVHVPPPPPKTEPSAEYKALMARLRRDEQARAYERMVNPPDAYDTSTFAQVHRPVYASDTGDDGVTLSDVNRQVMLIFNFVLTMAGVAYALWMLARWWPTPSRLFLAMGGSMATGLVEYGLYAGYVWHLADAARREKNAPKEVREVVNTWAVGPGGKGNTDSPQTEKETTRTHDTTSHQDVLLSGTTGATGFDSTQARRRKQDRAPAS</sequence>
<dbReference type="EMBL" id="AWTV01000004">
    <property type="protein sequence ID" value="KIH94517.1"/>
    <property type="molecule type" value="Genomic_DNA"/>
</dbReference>
<accession>A0A0C2JC69</accession>
<evidence type="ECO:0000256" key="4">
    <source>
        <dbReference type="ARBA" id="ARBA00022989"/>
    </source>
</evidence>
<evidence type="ECO:0000256" key="5">
    <source>
        <dbReference type="ARBA" id="ARBA00023136"/>
    </source>
</evidence>
<keyword evidence="3" id="KW-0256">Endoplasmic reticulum</keyword>
<evidence type="ECO:0000256" key="1">
    <source>
        <dbReference type="ARBA" id="ARBA00004477"/>
    </source>
</evidence>
<dbReference type="GO" id="GO:0005789">
    <property type="term" value="C:endoplasmic reticulum membrane"/>
    <property type="evidence" value="ECO:0007669"/>
    <property type="project" value="UniProtKB-SubCell"/>
</dbReference>
<protein>
    <recommendedName>
        <fullName evidence="10">Vacuolar h+-atpase assembly protein</fullName>
    </recommendedName>
</protein>
<name>A0A0C2JC69_9PEZI</name>
<dbReference type="VEuPathDB" id="FungiDB:SPBR_06076"/>
<gene>
    <name evidence="8" type="ORF">SPBR_06076</name>
</gene>
<dbReference type="PANTHER" id="PTHR31394">
    <property type="entry name" value="TRANSMEMBRANE PROTEIN 199"/>
    <property type="match status" value="1"/>
</dbReference>
<dbReference type="RefSeq" id="XP_040622527.1">
    <property type="nucleotide sequence ID" value="XM_040764338.1"/>
</dbReference>
<dbReference type="Pfam" id="PF11712">
    <property type="entry name" value="Vma12"/>
    <property type="match status" value="1"/>
</dbReference>
<feature type="transmembrane region" description="Helical" evidence="7">
    <location>
        <begin position="159"/>
        <end position="181"/>
    </location>
</feature>
<dbReference type="OrthoDB" id="19981at2759"/>
<comment type="subcellular location">
    <subcellularLocation>
        <location evidence="1">Endoplasmic reticulum membrane</location>
        <topology evidence="1">Multi-pass membrane protein</topology>
    </subcellularLocation>
</comment>
<reference evidence="8 9" key="1">
    <citation type="journal article" date="2014" name="BMC Genomics">
        <title>Comparative genomics of the major fungal agents of human and animal Sporotrichosis: Sporothrix schenckii and Sporothrix brasiliensis.</title>
        <authorList>
            <person name="Teixeira M.M."/>
            <person name="de Almeida L.G."/>
            <person name="Kubitschek-Barreira P."/>
            <person name="Alves F.L."/>
            <person name="Kioshima E.S."/>
            <person name="Abadio A.K."/>
            <person name="Fernandes L."/>
            <person name="Derengowski L.S."/>
            <person name="Ferreira K.S."/>
            <person name="Souza R.C."/>
            <person name="Ruiz J.C."/>
            <person name="de Andrade N.C."/>
            <person name="Paes H.C."/>
            <person name="Nicola A.M."/>
            <person name="Albuquerque P."/>
            <person name="Gerber A.L."/>
            <person name="Martins V.P."/>
            <person name="Peconick L.D."/>
            <person name="Neto A.V."/>
            <person name="Chaucanez C.B."/>
            <person name="Silva P.A."/>
            <person name="Cunha O.L."/>
            <person name="de Oliveira F.F."/>
            <person name="dos Santos T.C."/>
            <person name="Barros A.L."/>
            <person name="Soares M.A."/>
            <person name="de Oliveira L.M."/>
            <person name="Marini M.M."/>
            <person name="Villalobos-Duno H."/>
            <person name="Cunha M.M."/>
            <person name="de Hoog S."/>
            <person name="da Silveira J.F."/>
            <person name="Henrissat B."/>
            <person name="Nino-Vega G.A."/>
            <person name="Cisalpino P.S."/>
            <person name="Mora-Montes H.M."/>
            <person name="Almeida S.R."/>
            <person name="Stajich J.E."/>
            <person name="Lopes-Bezerra L.M."/>
            <person name="Vasconcelos A.T."/>
            <person name="Felipe M.S."/>
        </authorList>
    </citation>
    <scope>NUCLEOTIDE SEQUENCE [LARGE SCALE GENOMIC DNA]</scope>
    <source>
        <strain evidence="8 9">5110</strain>
    </source>
</reference>
<evidence type="ECO:0000313" key="9">
    <source>
        <dbReference type="Proteomes" id="UP000031575"/>
    </source>
</evidence>
<feature type="compositionally biased region" description="Basic and acidic residues" evidence="6">
    <location>
        <begin position="247"/>
        <end position="260"/>
    </location>
</feature>
<evidence type="ECO:0008006" key="10">
    <source>
        <dbReference type="Google" id="ProtNLM"/>
    </source>
</evidence>
<dbReference type="HOGENOM" id="CLU_048316_0_0_1"/>